<dbReference type="InterPro" id="IPR001739">
    <property type="entry name" value="Methyl_CpG_DNA-bd"/>
</dbReference>
<organism evidence="7 8">
    <name type="scientific">Cuscuta epithymum</name>
    <dbReference type="NCBI Taxonomy" id="186058"/>
    <lineage>
        <taxon>Eukaryota</taxon>
        <taxon>Viridiplantae</taxon>
        <taxon>Streptophyta</taxon>
        <taxon>Embryophyta</taxon>
        <taxon>Tracheophyta</taxon>
        <taxon>Spermatophyta</taxon>
        <taxon>Magnoliopsida</taxon>
        <taxon>eudicotyledons</taxon>
        <taxon>Gunneridae</taxon>
        <taxon>Pentapetalae</taxon>
        <taxon>asterids</taxon>
        <taxon>lamiids</taxon>
        <taxon>Solanales</taxon>
        <taxon>Convolvulaceae</taxon>
        <taxon>Cuscuteae</taxon>
        <taxon>Cuscuta</taxon>
        <taxon>Cuscuta subgen. Cuscuta</taxon>
    </lineage>
</organism>
<comment type="subcellular location">
    <subcellularLocation>
        <location evidence="1">Nucleus</location>
    </subcellularLocation>
</comment>
<proteinExistence type="predicted"/>
<dbReference type="GO" id="GO:0005634">
    <property type="term" value="C:nucleus"/>
    <property type="evidence" value="ECO:0007669"/>
    <property type="project" value="UniProtKB-SubCell"/>
</dbReference>
<dbReference type="InterPro" id="IPR038945">
    <property type="entry name" value="MBD13-like"/>
</dbReference>
<keyword evidence="5" id="KW-0539">Nucleus</keyword>
<dbReference type="Proteomes" id="UP001152523">
    <property type="component" value="Unassembled WGS sequence"/>
</dbReference>
<sequence>MKKKGSGQKKSVVEGLPPGWTKEIRIKKKCGKTRKDQYYVDPESGQLFCSLKEVYCYLETKDCRHKTELELNDQGLNNMQAAGSSSTLPFEGEELKAVESKADDEQLGVDENLELVGKEEKVVMPISTECCTSPPSAITCHHFFVAREEDSVMESSNMVKVNNEDGKSAECQLGADHIDKENAEVEEKLGNKTILSRKNKLRESKRPHLPIRVSKRLAGIKDNPLLEQKMNSHQGLAVARQEGQTKDGITDISIEDTPGSVKKQEGDSSSLGKLISFESSSSPSLQMKDIWSDPCIEFAIKTLTGEIPCMGEEVKRVEETTPQSSLSSSAVNRQSSSFGAEMAAFGGGRGIFADPCIEFAVKILTDEIPLSSIDFSAFVKPSEYVRRPQKGPPPPPPSA</sequence>
<keyword evidence="2" id="KW-0805">Transcription regulation</keyword>
<evidence type="ECO:0000256" key="1">
    <source>
        <dbReference type="ARBA" id="ARBA00004123"/>
    </source>
</evidence>
<dbReference type="InterPro" id="IPR016177">
    <property type="entry name" value="DNA-bd_dom_sf"/>
</dbReference>
<reference evidence="7" key="1">
    <citation type="submission" date="2022-07" db="EMBL/GenBank/DDBJ databases">
        <authorList>
            <person name="Macas J."/>
            <person name="Novak P."/>
            <person name="Neumann P."/>
        </authorList>
    </citation>
    <scope>NUCLEOTIDE SEQUENCE</scope>
</reference>
<name>A0AAV0CK29_9ASTE</name>
<evidence type="ECO:0000256" key="2">
    <source>
        <dbReference type="ARBA" id="ARBA00023015"/>
    </source>
</evidence>
<evidence type="ECO:0000256" key="5">
    <source>
        <dbReference type="ARBA" id="ARBA00023242"/>
    </source>
</evidence>
<protein>
    <recommendedName>
        <fullName evidence="6">MBD domain-containing protein</fullName>
    </recommendedName>
</protein>
<evidence type="ECO:0000313" key="7">
    <source>
        <dbReference type="EMBL" id="CAH9076900.1"/>
    </source>
</evidence>
<dbReference type="Pfam" id="PF01429">
    <property type="entry name" value="MBD"/>
    <property type="match status" value="1"/>
</dbReference>
<keyword evidence="4" id="KW-0804">Transcription</keyword>
<dbReference type="GO" id="GO:0003677">
    <property type="term" value="F:DNA binding"/>
    <property type="evidence" value="ECO:0007669"/>
    <property type="project" value="UniProtKB-KW"/>
</dbReference>
<evidence type="ECO:0000313" key="8">
    <source>
        <dbReference type="Proteomes" id="UP001152523"/>
    </source>
</evidence>
<dbReference type="AlphaFoldDB" id="A0AAV0CK29"/>
<dbReference type="PROSITE" id="PS50982">
    <property type="entry name" value="MBD"/>
    <property type="match status" value="1"/>
</dbReference>
<comment type="caution">
    <text evidence="7">The sequence shown here is derived from an EMBL/GenBank/DDBJ whole genome shotgun (WGS) entry which is preliminary data.</text>
</comment>
<dbReference type="PANTHER" id="PTHR34067:SF24">
    <property type="entry name" value="METHYL-CPG-BINDING DOMAIN-CONTAINING PROTEIN 13"/>
    <property type="match status" value="1"/>
</dbReference>
<dbReference type="SUPFAM" id="SSF54171">
    <property type="entry name" value="DNA-binding domain"/>
    <property type="match status" value="1"/>
</dbReference>
<keyword evidence="3" id="KW-0238">DNA-binding</keyword>
<dbReference type="PANTHER" id="PTHR34067">
    <property type="entry name" value="OS04G0193200 PROTEIN"/>
    <property type="match status" value="1"/>
</dbReference>
<keyword evidence="8" id="KW-1185">Reference proteome</keyword>
<evidence type="ECO:0000259" key="6">
    <source>
        <dbReference type="PROSITE" id="PS50982"/>
    </source>
</evidence>
<evidence type="ECO:0000256" key="4">
    <source>
        <dbReference type="ARBA" id="ARBA00023163"/>
    </source>
</evidence>
<evidence type="ECO:0000256" key="3">
    <source>
        <dbReference type="ARBA" id="ARBA00023125"/>
    </source>
</evidence>
<dbReference type="Gene3D" id="3.30.890.10">
    <property type="entry name" value="Methyl-cpg-binding Protein 2, Chain A"/>
    <property type="match status" value="1"/>
</dbReference>
<accession>A0AAV0CK29</accession>
<dbReference type="EMBL" id="CAMAPF010000031">
    <property type="protein sequence ID" value="CAH9076900.1"/>
    <property type="molecule type" value="Genomic_DNA"/>
</dbReference>
<feature type="domain" description="MBD" evidence="6">
    <location>
        <begin position="6"/>
        <end position="76"/>
    </location>
</feature>
<gene>
    <name evidence="7" type="ORF">CEPIT_LOCUS5971</name>
</gene>